<evidence type="ECO:0000256" key="2">
    <source>
        <dbReference type="SAM" id="SignalP"/>
    </source>
</evidence>
<accession>A0A5A7Q3N4</accession>
<dbReference type="AlphaFoldDB" id="A0A5A7Q3N4"/>
<gene>
    <name evidence="3" type="ORF">STAS_15517</name>
</gene>
<proteinExistence type="predicted"/>
<comment type="caution">
    <text evidence="3">The sequence shown here is derived from an EMBL/GenBank/DDBJ whole genome shotgun (WGS) entry which is preliminary data.</text>
</comment>
<evidence type="ECO:0000256" key="1">
    <source>
        <dbReference type="SAM" id="MobiDB-lite"/>
    </source>
</evidence>
<feature type="chain" id="PRO_5022836073" evidence="2">
    <location>
        <begin position="35"/>
        <end position="383"/>
    </location>
</feature>
<keyword evidence="4" id="KW-1185">Reference proteome</keyword>
<sequence>MAQVATNRFDAIEIGNLLTVKVLLLFQCPEVVAGKQKIDQNRENATSLGLAALEGSKLDFMANDLLGGWSTKVRKPTIPTKQRQESLNQNSISGLTIGNYYCDQRRRHCRKVDMELERLVKLSKPQRKLRRNWKRQQLNYIDPNSARVLEVEAEETEDQSHPCLLSLGQRALPPSRPMTSLKRSWATPVLWPSVIQVLDHIVWPIMDFNGPFSHASRADFHFLLDERSAPLVMSHFRRSIIRSLRCRLWGCSSTRGEAPVAYPLCSLRIEPSCSSTKSTPDTFRYHHSSTQKEKQRKRIQSDQVKPPFSLNDRPILRLGELLSHKLGKTRSRAMLLCDHGKANPRCSFSGRVITDRVPINGIRDGIQRVYFFPAENFLCVTVD</sequence>
<evidence type="ECO:0000313" key="3">
    <source>
        <dbReference type="EMBL" id="GER38967.1"/>
    </source>
</evidence>
<protein>
    <submittedName>
        <fullName evidence="3">Uncharacterized protein</fullName>
    </submittedName>
</protein>
<keyword evidence="2" id="KW-0732">Signal</keyword>
<reference evidence="4" key="1">
    <citation type="journal article" date="2019" name="Curr. Biol.">
        <title>Genome Sequence of Striga asiatica Provides Insight into the Evolution of Plant Parasitism.</title>
        <authorList>
            <person name="Yoshida S."/>
            <person name="Kim S."/>
            <person name="Wafula E.K."/>
            <person name="Tanskanen J."/>
            <person name="Kim Y.M."/>
            <person name="Honaas L."/>
            <person name="Yang Z."/>
            <person name="Spallek T."/>
            <person name="Conn C.E."/>
            <person name="Ichihashi Y."/>
            <person name="Cheong K."/>
            <person name="Cui S."/>
            <person name="Der J.P."/>
            <person name="Gundlach H."/>
            <person name="Jiao Y."/>
            <person name="Hori C."/>
            <person name="Ishida J.K."/>
            <person name="Kasahara H."/>
            <person name="Kiba T."/>
            <person name="Kim M.S."/>
            <person name="Koo N."/>
            <person name="Laohavisit A."/>
            <person name="Lee Y.H."/>
            <person name="Lumba S."/>
            <person name="McCourt P."/>
            <person name="Mortimer J.C."/>
            <person name="Mutuku J.M."/>
            <person name="Nomura T."/>
            <person name="Sasaki-Sekimoto Y."/>
            <person name="Seto Y."/>
            <person name="Wang Y."/>
            <person name="Wakatake T."/>
            <person name="Sakakibara H."/>
            <person name="Demura T."/>
            <person name="Yamaguchi S."/>
            <person name="Yoneyama K."/>
            <person name="Manabe R.I."/>
            <person name="Nelson D.C."/>
            <person name="Schulman A.H."/>
            <person name="Timko M.P."/>
            <person name="dePamphilis C.W."/>
            <person name="Choi D."/>
            <person name="Shirasu K."/>
        </authorList>
    </citation>
    <scope>NUCLEOTIDE SEQUENCE [LARGE SCALE GENOMIC DNA]</scope>
    <source>
        <strain evidence="4">cv. UVA1</strain>
    </source>
</reference>
<feature type="region of interest" description="Disordered" evidence="1">
    <location>
        <begin position="276"/>
        <end position="303"/>
    </location>
</feature>
<dbReference type="EMBL" id="BKCP01005572">
    <property type="protein sequence ID" value="GER38967.1"/>
    <property type="molecule type" value="Genomic_DNA"/>
</dbReference>
<name>A0A5A7Q3N4_STRAF</name>
<evidence type="ECO:0000313" key="4">
    <source>
        <dbReference type="Proteomes" id="UP000325081"/>
    </source>
</evidence>
<dbReference type="Proteomes" id="UP000325081">
    <property type="component" value="Unassembled WGS sequence"/>
</dbReference>
<feature type="compositionally biased region" description="Basic residues" evidence="1">
    <location>
        <begin position="285"/>
        <end position="298"/>
    </location>
</feature>
<organism evidence="3 4">
    <name type="scientific">Striga asiatica</name>
    <name type="common">Asiatic witchweed</name>
    <name type="synonym">Buchnera asiatica</name>
    <dbReference type="NCBI Taxonomy" id="4170"/>
    <lineage>
        <taxon>Eukaryota</taxon>
        <taxon>Viridiplantae</taxon>
        <taxon>Streptophyta</taxon>
        <taxon>Embryophyta</taxon>
        <taxon>Tracheophyta</taxon>
        <taxon>Spermatophyta</taxon>
        <taxon>Magnoliopsida</taxon>
        <taxon>eudicotyledons</taxon>
        <taxon>Gunneridae</taxon>
        <taxon>Pentapetalae</taxon>
        <taxon>asterids</taxon>
        <taxon>lamiids</taxon>
        <taxon>Lamiales</taxon>
        <taxon>Orobanchaceae</taxon>
        <taxon>Buchnereae</taxon>
        <taxon>Striga</taxon>
    </lineage>
</organism>
<feature type="signal peptide" evidence="2">
    <location>
        <begin position="1"/>
        <end position="34"/>
    </location>
</feature>